<accession>A0A1B0D616</accession>
<dbReference type="EMBL" id="AJVK01011929">
    <property type="status" value="NOT_ANNOTATED_CDS"/>
    <property type="molecule type" value="Genomic_DNA"/>
</dbReference>
<dbReference type="PANTHER" id="PTHR23176:SF129">
    <property type="entry name" value="RHO GTPASE ACTIVATING PROTEIN AT 16F, ISOFORM E-RELATED"/>
    <property type="match status" value="1"/>
</dbReference>
<dbReference type="SUPFAM" id="SSF48350">
    <property type="entry name" value="GTPase activation domain, GAP"/>
    <property type="match status" value="1"/>
</dbReference>
<evidence type="ECO:0000313" key="2">
    <source>
        <dbReference type="EnsemblMetazoa" id="PPAI002925-PA"/>
    </source>
</evidence>
<reference evidence="2" key="1">
    <citation type="submission" date="2022-08" db="UniProtKB">
        <authorList>
            <consortium name="EnsemblMetazoa"/>
        </authorList>
    </citation>
    <scope>IDENTIFICATION</scope>
    <source>
        <strain evidence="2">Israel</strain>
    </source>
</reference>
<dbReference type="AlphaFoldDB" id="A0A1B0D616"/>
<dbReference type="VEuPathDB" id="VectorBase:PPAPM1_011829"/>
<protein>
    <submittedName>
        <fullName evidence="2">Uncharacterized protein</fullName>
    </submittedName>
</protein>
<dbReference type="Pfam" id="PF00620">
    <property type="entry name" value="RhoGAP"/>
    <property type="match status" value="1"/>
</dbReference>
<keyword evidence="1" id="KW-0343">GTPase activation</keyword>
<proteinExistence type="predicted"/>
<dbReference type="InterPro" id="IPR008936">
    <property type="entry name" value="Rho_GTPase_activation_prot"/>
</dbReference>
<sequence>MEKDADFKNVPRVLVEAVKVLEAKFMNVIGLYRVSGNYAVVQDMRFHINSNNFEVLRTQKDAHTITGIIKLLFRELEEPMISLKHLDTHIDDSNFLALSQEYQIMQVQKLVGTLQPVHRDTLQFLMKHLNK</sequence>
<dbReference type="GO" id="GO:0005737">
    <property type="term" value="C:cytoplasm"/>
    <property type="evidence" value="ECO:0007669"/>
    <property type="project" value="TreeGrafter"/>
</dbReference>
<dbReference type="PANTHER" id="PTHR23176">
    <property type="entry name" value="RHO/RAC/CDC GTPASE-ACTIVATING PROTEIN"/>
    <property type="match status" value="1"/>
</dbReference>
<dbReference type="SMART" id="SM00324">
    <property type="entry name" value="RhoGAP"/>
    <property type="match status" value="1"/>
</dbReference>
<name>A0A1B0D616_PHLPP</name>
<dbReference type="GO" id="GO:0007165">
    <property type="term" value="P:signal transduction"/>
    <property type="evidence" value="ECO:0007669"/>
    <property type="project" value="InterPro"/>
</dbReference>
<dbReference type="InterPro" id="IPR000198">
    <property type="entry name" value="RhoGAP_dom"/>
</dbReference>
<dbReference type="Gene3D" id="1.10.555.10">
    <property type="entry name" value="Rho GTPase activation protein"/>
    <property type="match status" value="1"/>
</dbReference>
<organism evidence="2 3">
    <name type="scientific">Phlebotomus papatasi</name>
    <name type="common">Sandfly</name>
    <dbReference type="NCBI Taxonomy" id="29031"/>
    <lineage>
        <taxon>Eukaryota</taxon>
        <taxon>Metazoa</taxon>
        <taxon>Ecdysozoa</taxon>
        <taxon>Arthropoda</taxon>
        <taxon>Hexapoda</taxon>
        <taxon>Insecta</taxon>
        <taxon>Pterygota</taxon>
        <taxon>Neoptera</taxon>
        <taxon>Endopterygota</taxon>
        <taxon>Diptera</taxon>
        <taxon>Nematocera</taxon>
        <taxon>Psychodoidea</taxon>
        <taxon>Psychodidae</taxon>
        <taxon>Phlebotomus</taxon>
        <taxon>Phlebotomus</taxon>
    </lineage>
</organism>
<evidence type="ECO:0000256" key="1">
    <source>
        <dbReference type="ARBA" id="ARBA00022468"/>
    </source>
</evidence>
<dbReference type="Proteomes" id="UP000092462">
    <property type="component" value="Unassembled WGS sequence"/>
</dbReference>
<dbReference type="GO" id="GO:0005096">
    <property type="term" value="F:GTPase activator activity"/>
    <property type="evidence" value="ECO:0007669"/>
    <property type="project" value="UniProtKB-KW"/>
</dbReference>
<dbReference type="PROSITE" id="PS50238">
    <property type="entry name" value="RHOGAP"/>
    <property type="match status" value="1"/>
</dbReference>
<dbReference type="InterPro" id="IPR050729">
    <property type="entry name" value="Rho-GAP"/>
</dbReference>
<keyword evidence="3" id="KW-1185">Reference proteome</keyword>
<dbReference type="VEuPathDB" id="VectorBase:PPAI002925"/>
<dbReference type="EnsemblMetazoa" id="PPAI002925-RA">
    <property type="protein sequence ID" value="PPAI002925-PA"/>
    <property type="gene ID" value="PPAI002925"/>
</dbReference>
<evidence type="ECO:0000313" key="3">
    <source>
        <dbReference type="Proteomes" id="UP000092462"/>
    </source>
</evidence>